<dbReference type="Pfam" id="PF01464">
    <property type="entry name" value="SLT"/>
    <property type="match status" value="1"/>
</dbReference>
<sequence length="393" mass="41842">MQGRVVGSGKTVVAKAGPAKVRHFGKGNTGAIAAQPLVGATHGSKAALVRSLLTVTLIAGSLSGALIGSGVDLHKVGLPHAVTPAEAATEIRMPRPNIHLVALSDDLEKATLRASASFAPVHDLDTDLGSSGVDRVSYDYLLSQSSTGDPNDILEFGPMKIRRHLVQTIVKAAQAVQTDPVLLMAVADKESSFITAVQAKTSSATGLYQFIERTWLGVVRDFGAKYGLAQEASLVTNDANDKPVILDQAERARVLDMRRDPYLSALMAGEMLKRDAARISQRIGRELTLGEVYLAHFLGPDDAGDFLDKVVNKPAAAAAVLLPGPARANRSIFFAANRYVGRGRHRKPLSLSVAQVHEKFEAMMQARGSRYQNVQAISGIMAYADTASAIETQ</sequence>
<accession>A0ABU0HHG5</accession>
<dbReference type="RefSeq" id="WP_238251318.1">
    <property type="nucleotide sequence ID" value="NZ_BPQX01000051.1"/>
</dbReference>
<proteinExistence type="inferred from homology"/>
<evidence type="ECO:0000256" key="1">
    <source>
        <dbReference type="ARBA" id="ARBA00009387"/>
    </source>
</evidence>
<organism evidence="3 4">
    <name type="scientific">Methylobacterium persicinum</name>
    <dbReference type="NCBI Taxonomy" id="374426"/>
    <lineage>
        <taxon>Bacteria</taxon>
        <taxon>Pseudomonadati</taxon>
        <taxon>Pseudomonadota</taxon>
        <taxon>Alphaproteobacteria</taxon>
        <taxon>Hyphomicrobiales</taxon>
        <taxon>Methylobacteriaceae</taxon>
        <taxon>Methylobacterium</taxon>
    </lineage>
</organism>
<feature type="domain" description="Transglycosylase SLT" evidence="2">
    <location>
        <begin position="169"/>
        <end position="215"/>
    </location>
</feature>
<dbReference type="Gene3D" id="1.10.530.10">
    <property type="match status" value="1"/>
</dbReference>
<protein>
    <recommendedName>
        <fullName evidence="2">Transglycosylase SLT domain-containing protein</fullName>
    </recommendedName>
</protein>
<dbReference type="InterPro" id="IPR008258">
    <property type="entry name" value="Transglycosylase_SLT_dom_1"/>
</dbReference>
<keyword evidence="4" id="KW-1185">Reference proteome</keyword>
<comment type="similarity">
    <text evidence="1">Belongs to the virb1 family.</text>
</comment>
<evidence type="ECO:0000259" key="2">
    <source>
        <dbReference type="Pfam" id="PF01464"/>
    </source>
</evidence>
<dbReference type="SUPFAM" id="SSF53955">
    <property type="entry name" value="Lysozyme-like"/>
    <property type="match status" value="1"/>
</dbReference>
<reference evidence="3 4" key="1">
    <citation type="submission" date="2023-07" db="EMBL/GenBank/DDBJ databases">
        <title>Genomic Encyclopedia of Type Strains, Phase IV (KMG-IV): sequencing the most valuable type-strain genomes for metagenomic binning, comparative biology and taxonomic classification.</title>
        <authorList>
            <person name="Goeker M."/>
        </authorList>
    </citation>
    <scope>NUCLEOTIDE SEQUENCE [LARGE SCALE GENOMIC DNA]</scope>
    <source>
        <strain evidence="3 4">DSM 19562</strain>
    </source>
</reference>
<dbReference type="InterPro" id="IPR023346">
    <property type="entry name" value="Lysozyme-like_dom_sf"/>
</dbReference>
<gene>
    <name evidence="3" type="ORF">QO016_001218</name>
</gene>
<dbReference type="Proteomes" id="UP001236369">
    <property type="component" value="Unassembled WGS sequence"/>
</dbReference>
<evidence type="ECO:0000313" key="4">
    <source>
        <dbReference type="Proteomes" id="UP001236369"/>
    </source>
</evidence>
<dbReference type="EMBL" id="JAUSVV010000002">
    <property type="protein sequence ID" value="MDQ0441735.1"/>
    <property type="molecule type" value="Genomic_DNA"/>
</dbReference>
<name>A0ABU0HHG5_9HYPH</name>
<comment type="caution">
    <text evidence="3">The sequence shown here is derived from an EMBL/GenBank/DDBJ whole genome shotgun (WGS) entry which is preliminary data.</text>
</comment>
<evidence type="ECO:0000313" key="3">
    <source>
        <dbReference type="EMBL" id="MDQ0441735.1"/>
    </source>
</evidence>